<evidence type="ECO:0000313" key="7">
    <source>
        <dbReference type="EMBL" id="KAJ8988794.1"/>
    </source>
</evidence>
<dbReference type="PROSITE" id="PS51891">
    <property type="entry name" value="CENP_V_GFA"/>
    <property type="match status" value="2"/>
</dbReference>
<dbReference type="PANTHER" id="PTHR33337">
    <property type="entry name" value="GFA DOMAIN-CONTAINING PROTEIN"/>
    <property type="match status" value="1"/>
</dbReference>
<dbReference type="SUPFAM" id="SSF51316">
    <property type="entry name" value="Mss4-like"/>
    <property type="match status" value="2"/>
</dbReference>
<dbReference type="Gene3D" id="3.90.1590.10">
    <property type="entry name" value="glutathione-dependent formaldehyde- activating enzyme (gfa)"/>
    <property type="match status" value="2"/>
</dbReference>
<protein>
    <recommendedName>
        <fullName evidence="6">CENP-V/GFA domain-containing protein</fullName>
    </recommendedName>
</protein>
<organism evidence="7 8">
    <name type="scientific">Exophiala dermatitidis</name>
    <name type="common">Black yeast-like fungus</name>
    <name type="synonym">Wangiella dermatitidis</name>
    <dbReference type="NCBI Taxonomy" id="5970"/>
    <lineage>
        <taxon>Eukaryota</taxon>
        <taxon>Fungi</taxon>
        <taxon>Dikarya</taxon>
        <taxon>Ascomycota</taxon>
        <taxon>Pezizomycotina</taxon>
        <taxon>Eurotiomycetes</taxon>
        <taxon>Chaetothyriomycetidae</taxon>
        <taxon>Chaetothyriales</taxon>
        <taxon>Herpotrichiellaceae</taxon>
        <taxon>Exophiala</taxon>
    </lineage>
</organism>
<dbReference type="Pfam" id="PF04828">
    <property type="entry name" value="GFA"/>
    <property type="match status" value="2"/>
</dbReference>
<evidence type="ECO:0000256" key="3">
    <source>
        <dbReference type="ARBA" id="ARBA00022833"/>
    </source>
</evidence>
<reference evidence="7" key="1">
    <citation type="submission" date="2023-01" db="EMBL/GenBank/DDBJ databases">
        <title>Exophiala dermititidis isolated from Cystic Fibrosis Patient.</title>
        <authorList>
            <person name="Kurbessoian T."/>
            <person name="Crocker A."/>
            <person name="Murante D."/>
            <person name="Hogan D.A."/>
            <person name="Stajich J.E."/>
        </authorList>
    </citation>
    <scope>NUCLEOTIDE SEQUENCE</scope>
    <source>
        <strain evidence="7">Ex8</strain>
    </source>
</reference>
<keyword evidence="4" id="KW-0456">Lyase</keyword>
<feature type="domain" description="CENP-V/GFA" evidence="6">
    <location>
        <begin position="1"/>
        <end position="119"/>
    </location>
</feature>
<dbReference type="InterPro" id="IPR011057">
    <property type="entry name" value="Mss4-like_sf"/>
</dbReference>
<comment type="caution">
    <text evidence="7">The sequence shown here is derived from an EMBL/GenBank/DDBJ whole genome shotgun (WGS) entry which is preliminary data.</text>
</comment>
<name>A0AAN6EQA5_EXODE</name>
<dbReference type="EMBL" id="JAJGCB010000016">
    <property type="protein sequence ID" value="KAJ8988794.1"/>
    <property type="molecule type" value="Genomic_DNA"/>
</dbReference>
<dbReference type="AlphaFoldDB" id="A0AAN6EQA5"/>
<evidence type="ECO:0000256" key="5">
    <source>
        <dbReference type="SAM" id="MobiDB-lite"/>
    </source>
</evidence>
<gene>
    <name evidence="7" type="ORF">HRR80_007001</name>
</gene>
<proteinExistence type="inferred from homology"/>
<feature type="region of interest" description="Disordered" evidence="5">
    <location>
        <begin position="157"/>
        <end position="182"/>
    </location>
</feature>
<keyword evidence="3" id="KW-0862">Zinc</keyword>
<keyword evidence="2" id="KW-0479">Metal-binding</keyword>
<evidence type="ECO:0000259" key="6">
    <source>
        <dbReference type="PROSITE" id="PS51891"/>
    </source>
</evidence>
<comment type="similarity">
    <text evidence="1">Belongs to the Gfa family.</text>
</comment>
<dbReference type="Proteomes" id="UP001161757">
    <property type="component" value="Unassembled WGS sequence"/>
</dbReference>
<evidence type="ECO:0000256" key="2">
    <source>
        <dbReference type="ARBA" id="ARBA00022723"/>
    </source>
</evidence>
<evidence type="ECO:0000256" key="1">
    <source>
        <dbReference type="ARBA" id="ARBA00005495"/>
    </source>
</evidence>
<feature type="domain" description="CENP-V/GFA" evidence="6">
    <location>
        <begin position="224"/>
        <end position="343"/>
    </location>
</feature>
<dbReference type="GO" id="GO:0016846">
    <property type="term" value="F:carbon-sulfur lyase activity"/>
    <property type="evidence" value="ECO:0007669"/>
    <property type="project" value="InterPro"/>
</dbReference>
<dbReference type="InterPro" id="IPR006913">
    <property type="entry name" value="CENP-V/GFA"/>
</dbReference>
<dbReference type="GO" id="GO:0046872">
    <property type="term" value="F:metal ion binding"/>
    <property type="evidence" value="ECO:0007669"/>
    <property type="project" value="UniProtKB-KW"/>
</dbReference>
<evidence type="ECO:0000313" key="8">
    <source>
        <dbReference type="Proteomes" id="UP001161757"/>
    </source>
</evidence>
<evidence type="ECO:0000256" key="4">
    <source>
        <dbReference type="ARBA" id="ARBA00023239"/>
    </source>
</evidence>
<accession>A0AAN6EQA5</accession>
<sequence length="372" mass="40460">MTTVYVTCLCGKNTESLQLKSSLPVPVSTCSCSICRYTTGLLYLSCLPLTSKPKAVANLTEYRSSTWLTRYFCPACGSHMFANNVSKENSWMVCSGSVDQVPGHEQVSRLSLEKVMQHEFVGTTKDGGLALCLADFEGRSAPLFLQDSNGPTMLTAAGPPLSRSERAKPPYSNSGVAAPEGEPGMHTNQLSASCYCGGVAFQVTRPNSASTACSSPFPDLLVPYHSSSSENPTDVKWWLRANKYLAGTCACRSCRLGSGSPIQAWAFIPKANISQRDGSPIDYGIGTLQEIESSKDCFRNFCGTCGATVFWHSRTRPDLVDVSVGLLRAEEGSRAENWLQWWTERVSFQEDALDTVLIDNLQRGLSRIHSNG</sequence>
<dbReference type="PANTHER" id="PTHR33337:SF40">
    <property type="entry name" value="CENP-V_GFA DOMAIN-CONTAINING PROTEIN-RELATED"/>
    <property type="match status" value="1"/>
</dbReference>